<accession>A0AAE3IR78</accession>
<evidence type="ECO:0000313" key="2">
    <source>
        <dbReference type="Proteomes" id="UP001209318"/>
    </source>
</evidence>
<comment type="caution">
    <text evidence="1">The sequence shown here is derived from an EMBL/GenBank/DDBJ whole genome shotgun (WGS) entry which is preliminary data.</text>
</comment>
<dbReference type="InterPro" id="IPR008183">
    <property type="entry name" value="Aldose_1/G6P_1-epimerase"/>
</dbReference>
<dbReference type="PANTHER" id="PTHR11122:SF13">
    <property type="entry name" value="GLUCOSE-6-PHOSPHATE 1-EPIMERASE"/>
    <property type="match status" value="1"/>
</dbReference>
<dbReference type="RefSeq" id="WP_263072308.1">
    <property type="nucleotide sequence ID" value="NZ_JAOUSF010000002.1"/>
</dbReference>
<reference evidence="1" key="1">
    <citation type="submission" date="2022-10" db="EMBL/GenBank/DDBJ databases">
        <title>Description of Fervidibacillus gen. nov. in the family Fervidibacillaceae fam. nov. with two species, Fervidibacillus albus sp. nov., and Fervidibacillus halotolerans sp. nov., isolated from tidal flat sediments.</title>
        <authorList>
            <person name="Kwon K.K."/>
            <person name="Yang S.-H."/>
        </authorList>
    </citation>
    <scope>NUCLEOTIDE SEQUENCE</scope>
    <source>
        <strain evidence="1">JCM 19140</strain>
    </source>
</reference>
<dbReference type="PANTHER" id="PTHR11122">
    <property type="entry name" value="APOSPORY-ASSOCIATED PROTEIN C-RELATED"/>
    <property type="match status" value="1"/>
</dbReference>
<keyword evidence="2" id="KW-1185">Reference proteome</keyword>
<name>A0AAE3IR78_9BACI</name>
<dbReference type="GO" id="GO:0016853">
    <property type="term" value="F:isomerase activity"/>
    <property type="evidence" value="ECO:0007669"/>
    <property type="project" value="InterPro"/>
</dbReference>
<dbReference type="InterPro" id="IPR011013">
    <property type="entry name" value="Gal_mutarotase_sf_dom"/>
</dbReference>
<dbReference type="GO" id="GO:0030246">
    <property type="term" value="F:carbohydrate binding"/>
    <property type="evidence" value="ECO:0007669"/>
    <property type="project" value="InterPro"/>
</dbReference>
<protein>
    <submittedName>
        <fullName evidence="1">Aldose epimerase</fullName>
    </submittedName>
</protein>
<dbReference type="InterPro" id="IPR014718">
    <property type="entry name" value="GH-type_carb-bd"/>
</dbReference>
<proteinExistence type="predicted"/>
<dbReference type="SUPFAM" id="SSF74650">
    <property type="entry name" value="Galactose mutarotase-like"/>
    <property type="match status" value="1"/>
</dbReference>
<dbReference type="AlphaFoldDB" id="A0AAE3IR78"/>
<organism evidence="1 2">
    <name type="scientific">Perspicuibacillus lycopersici</name>
    <dbReference type="NCBI Taxonomy" id="1325689"/>
    <lineage>
        <taxon>Bacteria</taxon>
        <taxon>Bacillati</taxon>
        <taxon>Bacillota</taxon>
        <taxon>Bacilli</taxon>
        <taxon>Bacillales</taxon>
        <taxon>Bacillaceae</taxon>
        <taxon>Perspicuibacillus</taxon>
    </lineage>
</organism>
<dbReference type="GO" id="GO:0005975">
    <property type="term" value="P:carbohydrate metabolic process"/>
    <property type="evidence" value="ECO:0007669"/>
    <property type="project" value="InterPro"/>
</dbReference>
<dbReference type="Proteomes" id="UP001209318">
    <property type="component" value="Unassembled WGS sequence"/>
</dbReference>
<sequence length="287" mass="33209">MYSINSYDEQSLKFYQVSNPEKTTWFTVCPERGGIITEFAVAGEQMLYLNKETLFDFEKNVRGGIPILFPISGQLENGSYEWEGTTYQMPNHGVARINPWEVVETNADENEAAITIRLTSNEQMKEVYPFAFTVEFTYTLRENQLQINQVFRNDSDKYMPIYAGLHPYFSAKSKVVAIDSKARTYFDYNMFEAKPFSGELNMEGLKEAVVLDDEDVAKLSFQMGDEKRIVMETSPEYRYTVVWTEAGKDFVCVEPWMAKTEELNRKTELVLIDPKKELHSFVSFSVE</sequence>
<gene>
    <name evidence="1" type="ORF">OEV98_05990</name>
</gene>
<dbReference type="Gene3D" id="2.70.98.10">
    <property type="match status" value="1"/>
</dbReference>
<dbReference type="EMBL" id="JAOUSF010000002">
    <property type="protein sequence ID" value="MCU9613100.1"/>
    <property type="molecule type" value="Genomic_DNA"/>
</dbReference>
<evidence type="ECO:0000313" key="1">
    <source>
        <dbReference type="EMBL" id="MCU9613100.1"/>
    </source>
</evidence>
<dbReference type="Pfam" id="PF01263">
    <property type="entry name" value="Aldose_epim"/>
    <property type="match status" value="1"/>
</dbReference>